<dbReference type="InterPro" id="IPR050183">
    <property type="entry name" value="DsbB"/>
</dbReference>
<keyword evidence="8 14" id="KW-1133">Transmembrane helix</keyword>
<keyword evidence="6 14" id="KW-0812">Transmembrane</keyword>
<evidence type="ECO:0000256" key="7">
    <source>
        <dbReference type="ARBA" id="ARBA00022982"/>
    </source>
</evidence>
<keyword evidence="17" id="KW-1185">Reference proteome</keyword>
<feature type="transmembrane region" description="Helical" evidence="15">
    <location>
        <begin position="68"/>
        <end position="88"/>
    </location>
</feature>
<gene>
    <name evidence="14" type="primary">dsbB</name>
    <name evidence="16" type="ORF">CKQ80_14900</name>
</gene>
<evidence type="ECO:0000256" key="14">
    <source>
        <dbReference type="HAMAP-Rule" id="MF_00286"/>
    </source>
</evidence>
<feature type="transmembrane region" description="Helical" evidence="15">
    <location>
        <begin position="143"/>
        <end position="160"/>
    </location>
</feature>
<dbReference type="GO" id="GO:0005886">
    <property type="term" value="C:plasma membrane"/>
    <property type="evidence" value="ECO:0007669"/>
    <property type="project" value="UniProtKB-SubCell"/>
</dbReference>
<feature type="topological domain" description="Cytoplasmic" evidence="14">
    <location>
        <begin position="62"/>
        <end position="67"/>
    </location>
</feature>
<reference evidence="16 17" key="1">
    <citation type="submission" date="2017-08" db="EMBL/GenBank/DDBJ databases">
        <title>Draft Genome Sequence of Pseudomonas moraviensis TYU6, isolated from Taxus cuspidata by using PacBio Single-Molecule Real-Time Technology.</title>
        <authorList>
            <person name="Baek K.-H."/>
            <person name="Mishra A.K."/>
        </authorList>
    </citation>
    <scope>NUCLEOTIDE SEQUENCE [LARGE SCALE GENOMIC DNA]</scope>
    <source>
        <strain evidence="16 17">TYU6</strain>
    </source>
</reference>
<dbReference type="Pfam" id="PF02600">
    <property type="entry name" value="DsbB"/>
    <property type="match status" value="1"/>
</dbReference>
<feature type="topological domain" description="Periplasmic" evidence="14">
    <location>
        <begin position="27"/>
        <end position="44"/>
    </location>
</feature>
<proteinExistence type="inferred from homology"/>
<evidence type="ECO:0000256" key="15">
    <source>
        <dbReference type="SAM" id="Phobius"/>
    </source>
</evidence>
<dbReference type="PANTHER" id="PTHR36570:SF3">
    <property type="entry name" value="DISULFIDE BOND FORMATION PROTEIN B"/>
    <property type="match status" value="1"/>
</dbReference>
<evidence type="ECO:0000256" key="12">
    <source>
        <dbReference type="ARBA" id="ARBA00023186"/>
    </source>
</evidence>
<evidence type="ECO:0000256" key="2">
    <source>
        <dbReference type="ARBA" id="ARBA00008823"/>
    </source>
</evidence>
<name>A0A2A2PM58_9PSED</name>
<sequence>MSLACSRSLLFTAFTAGAMALGASYYLEYAVGLTPCSLCLAQRFFMAVLTLCCGVAAVHGPRRFGLSLYWGAALGLSLGGTTAAWRQVLLQSDPLVQMTRCAPDSEALFSNLPWLCATVRMLRGDGDCAEISWTLFDLSIPEWSLLFFVAMFILSVYQLLRLVWSALQRPPSGEASHRALVRD</sequence>
<comment type="caution">
    <text evidence="16">The sequence shown here is derived from an EMBL/GenBank/DDBJ whole genome shotgun (WGS) entry which is preliminary data.</text>
</comment>
<comment type="caution">
    <text evidence="14">Lacks conserved residue(s) required for the propagation of feature annotation.</text>
</comment>
<dbReference type="Gene3D" id="1.20.1550.10">
    <property type="entry name" value="DsbB-like"/>
    <property type="match status" value="1"/>
</dbReference>
<dbReference type="InterPro" id="IPR023380">
    <property type="entry name" value="DsbB-like_sf"/>
</dbReference>
<dbReference type="AlphaFoldDB" id="A0A2A2PM58"/>
<evidence type="ECO:0000256" key="6">
    <source>
        <dbReference type="ARBA" id="ARBA00022692"/>
    </source>
</evidence>
<dbReference type="GO" id="GO:0015035">
    <property type="term" value="F:protein-disulfide reductase activity"/>
    <property type="evidence" value="ECO:0007669"/>
    <property type="project" value="UniProtKB-UniRule"/>
</dbReference>
<dbReference type="GO" id="GO:0009055">
    <property type="term" value="F:electron transfer activity"/>
    <property type="evidence" value="ECO:0007669"/>
    <property type="project" value="UniProtKB-UniRule"/>
</dbReference>
<dbReference type="InterPro" id="IPR003752">
    <property type="entry name" value="DiS_bond_form_DsbB/BdbC"/>
</dbReference>
<feature type="disulfide bond" description="Redox-active" evidence="14">
    <location>
        <begin position="36"/>
        <end position="39"/>
    </location>
</feature>
<feature type="transmembrane region" description="Helical" evidence="15">
    <location>
        <begin position="32"/>
        <end position="56"/>
    </location>
</feature>
<dbReference type="RefSeq" id="WP_095668037.1">
    <property type="nucleotide sequence ID" value="NZ_NRSS01000003.1"/>
</dbReference>
<evidence type="ECO:0000313" key="16">
    <source>
        <dbReference type="EMBL" id="PAW56540.1"/>
    </source>
</evidence>
<dbReference type="InterPro" id="IPR022920">
    <property type="entry name" value="Disulphide_bond_form_DsbB"/>
</dbReference>
<dbReference type="GO" id="GO:0006457">
    <property type="term" value="P:protein folding"/>
    <property type="evidence" value="ECO:0007669"/>
    <property type="project" value="InterPro"/>
</dbReference>
<dbReference type="EMBL" id="NRST01000001">
    <property type="protein sequence ID" value="PAW56540.1"/>
    <property type="molecule type" value="Genomic_DNA"/>
</dbReference>
<keyword evidence="5" id="KW-0997">Cell inner membrane</keyword>
<protein>
    <recommendedName>
        <fullName evidence="14">Disulfide bond formation protein B</fullName>
    </recommendedName>
    <alternativeName>
        <fullName evidence="14">Disulfide oxidoreductase</fullName>
    </alternativeName>
</protein>
<keyword evidence="13 14" id="KW-0676">Redox-active center</keyword>
<dbReference type="PANTHER" id="PTHR36570">
    <property type="entry name" value="DISULFIDE BOND FORMATION PROTEIN B"/>
    <property type="match status" value="1"/>
</dbReference>
<evidence type="ECO:0000256" key="1">
    <source>
        <dbReference type="ARBA" id="ARBA00004429"/>
    </source>
</evidence>
<evidence type="ECO:0000256" key="9">
    <source>
        <dbReference type="ARBA" id="ARBA00023002"/>
    </source>
</evidence>
<dbReference type="SUPFAM" id="SSF158442">
    <property type="entry name" value="DsbB-like"/>
    <property type="match status" value="1"/>
</dbReference>
<evidence type="ECO:0000256" key="11">
    <source>
        <dbReference type="ARBA" id="ARBA00023157"/>
    </source>
</evidence>
<keyword evidence="11 14" id="KW-1015">Disulfide bond</keyword>
<keyword evidence="12 14" id="KW-0143">Chaperone</keyword>
<evidence type="ECO:0000256" key="8">
    <source>
        <dbReference type="ARBA" id="ARBA00022989"/>
    </source>
</evidence>
<dbReference type="HAMAP" id="MF_00286">
    <property type="entry name" value="DsbB"/>
    <property type="match status" value="1"/>
</dbReference>
<keyword evidence="9 14" id="KW-0560">Oxidoreductase</keyword>
<comment type="subcellular location">
    <subcellularLocation>
        <location evidence="1">Cell inner membrane</location>
        <topology evidence="1">Multi-pass membrane protein</topology>
    </subcellularLocation>
    <subcellularLocation>
        <location evidence="14">Cell membrane</location>
        <topology evidence="14">Multi-pass membrane protein</topology>
    </subcellularLocation>
</comment>
<evidence type="ECO:0000256" key="3">
    <source>
        <dbReference type="ARBA" id="ARBA00022448"/>
    </source>
</evidence>
<evidence type="ECO:0000256" key="13">
    <source>
        <dbReference type="ARBA" id="ARBA00023284"/>
    </source>
</evidence>
<keyword evidence="4 14" id="KW-1003">Cell membrane</keyword>
<evidence type="ECO:0000256" key="5">
    <source>
        <dbReference type="ARBA" id="ARBA00022519"/>
    </source>
</evidence>
<keyword evidence="10 14" id="KW-0472">Membrane</keyword>
<evidence type="ECO:0000256" key="4">
    <source>
        <dbReference type="ARBA" id="ARBA00022475"/>
    </source>
</evidence>
<evidence type="ECO:0000313" key="17">
    <source>
        <dbReference type="Proteomes" id="UP000217830"/>
    </source>
</evidence>
<comment type="function">
    <text evidence="14">Required for disulfide bond formation in some periplasmic proteins. Acts by oxidizing the DsbA protein.</text>
</comment>
<keyword evidence="3 14" id="KW-0813">Transport</keyword>
<accession>A0A2A2PM58</accession>
<keyword evidence="7 14" id="KW-0249">Electron transport</keyword>
<organism evidence="16 17">
    <name type="scientific">Pseudomonas moraviensis</name>
    <dbReference type="NCBI Taxonomy" id="321662"/>
    <lineage>
        <taxon>Bacteria</taxon>
        <taxon>Pseudomonadati</taxon>
        <taxon>Pseudomonadota</taxon>
        <taxon>Gammaproteobacteria</taxon>
        <taxon>Pseudomonadales</taxon>
        <taxon>Pseudomonadaceae</taxon>
        <taxon>Pseudomonas</taxon>
    </lineage>
</organism>
<evidence type="ECO:0000256" key="10">
    <source>
        <dbReference type="ARBA" id="ARBA00023136"/>
    </source>
</evidence>
<comment type="similarity">
    <text evidence="2 14">Belongs to the DsbB family.</text>
</comment>
<feature type="topological domain" description="Cytoplasmic" evidence="14">
    <location>
        <begin position="162"/>
        <end position="183"/>
    </location>
</feature>
<feature type="topological domain" description="Cytoplasmic" evidence="14">
    <location>
        <begin position="1"/>
        <end position="9"/>
    </location>
</feature>
<dbReference type="Proteomes" id="UP000217830">
    <property type="component" value="Unassembled WGS sequence"/>
</dbReference>